<keyword evidence="6 7" id="KW-0472">Membrane</keyword>
<comment type="similarity">
    <text evidence="2">Belongs to the bacterial sugar transferase family.</text>
</comment>
<dbReference type="Pfam" id="PF02397">
    <property type="entry name" value="Bac_transf"/>
    <property type="match status" value="1"/>
</dbReference>
<evidence type="ECO:0000256" key="6">
    <source>
        <dbReference type="ARBA" id="ARBA00023136"/>
    </source>
</evidence>
<evidence type="ECO:0000313" key="10">
    <source>
        <dbReference type="Proteomes" id="UP000198820"/>
    </source>
</evidence>
<dbReference type="PANTHER" id="PTHR30576">
    <property type="entry name" value="COLANIC BIOSYNTHESIS UDP-GLUCOSE LIPID CARRIER TRANSFERASE"/>
    <property type="match status" value="1"/>
</dbReference>
<comment type="subcellular location">
    <subcellularLocation>
        <location evidence="1">Membrane</location>
        <topology evidence="1">Multi-pass membrane protein</topology>
    </subcellularLocation>
</comment>
<keyword evidence="5 7" id="KW-1133">Transmembrane helix</keyword>
<dbReference type="AlphaFoldDB" id="A0A1H4BN07"/>
<evidence type="ECO:0000256" key="1">
    <source>
        <dbReference type="ARBA" id="ARBA00004141"/>
    </source>
</evidence>
<protein>
    <submittedName>
        <fullName evidence="9">Putative colanic acid biosysnthesis UDP-glucose lipid carrier transferase</fullName>
    </submittedName>
</protein>
<dbReference type="NCBIfam" id="TIGR03025">
    <property type="entry name" value="EPS_sugtrans"/>
    <property type="match status" value="1"/>
</dbReference>
<keyword evidence="3 9" id="KW-0808">Transferase</keyword>
<dbReference type="GO" id="GO:0016780">
    <property type="term" value="F:phosphotransferase activity, for other substituted phosphate groups"/>
    <property type="evidence" value="ECO:0007669"/>
    <property type="project" value="TreeGrafter"/>
</dbReference>
<dbReference type="InterPro" id="IPR017475">
    <property type="entry name" value="EPS_sugar_tfrase"/>
</dbReference>
<dbReference type="Pfam" id="PF13727">
    <property type="entry name" value="CoA_binding_3"/>
    <property type="match status" value="1"/>
</dbReference>
<reference evidence="9 10" key="1">
    <citation type="submission" date="2016-10" db="EMBL/GenBank/DDBJ databases">
        <authorList>
            <person name="de Groot N.N."/>
        </authorList>
    </citation>
    <scope>NUCLEOTIDE SEQUENCE [LARGE SCALE GENOMIC DNA]</scope>
    <source>
        <strain evidence="9 10">DSM 23581</strain>
    </source>
</reference>
<keyword evidence="10" id="KW-1185">Reference proteome</keyword>
<dbReference type="InterPro" id="IPR017473">
    <property type="entry name" value="Undecaprenyl-P_gluc_Ptfrase"/>
</dbReference>
<evidence type="ECO:0000256" key="2">
    <source>
        <dbReference type="ARBA" id="ARBA00006464"/>
    </source>
</evidence>
<dbReference type="PANTHER" id="PTHR30576:SF0">
    <property type="entry name" value="UNDECAPRENYL-PHOSPHATE N-ACETYLGALACTOSAMINYL 1-PHOSPHATE TRANSFERASE-RELATED"/>
    <property type="match status" value="1"/>
</dbReference>
<feature type="transmembrane region" description="Helical" evidence="7">
    <location>
        <begin position="38"/>
        <end position="58"/>
    </location>
</feature>
<feature type="transmembrane region" description="Helical" evidence="7">
    <location>
        <begin position="102"/>
        <end position="124"/>
    </location>
</feature>
<evidence type="ECO:0000259" key="8">
    <source>
        <dbReference type="Pfam" id="PF02397"/>
    </source>
</evidence>
<dbReference type="EMBL" id="FNQF01000006">
    <property type="protein sequence ID" value="SEA49428.1"/>
    <property type="molecule type" value="Genomic_DNA"/>
</dbReference>
<proteinExistence type="inferred from homology"/>
<evidence type="ECO:0000313" key="9">
    <source>
        <dbReference type="EMBL" id="SEA49428.1"/>
    </source>
</evidence>
<name>A0A1H4BN07_9FLAO</name>
<evidence type="ECO:0000256" key="5">
    <source>
        <dbReference type="ARBA" id="ARBA00022989"/>
    </source>
</evidence>
<evidence type="ECO:0000256" key="7">
    <source>
        <dbReference type="SAM" id="Phobius"/>
    </source>
</evidence>
<feature type="transmembrane region" description="Helical" evidence="7">
    <location>
        <begin position="70"/>
        <end position="90"/>
    </location>
</feature>
<dbReference type="RefSeq" id="WP_093244296.1">
    <property type="nucleotide sequence ID" value="NZ_FNQF01000006.1"/>
</dbReference>
<evidence type="ECO:0000256" key="4">
    <source>
        <dbReference type="ARBA" id="ARBA00022692"/>
    </source>
</evidence>
<accession>A0A1H4BN07</accession>
<feature type="transmembrane region" description="Helical" evidence="7">
    <location>
        <begin position="12"/>
        <end position="32"/>
    </location>
</feature>
<organism evidence="9 10">
    <name type="scientific">Psychroflexus halocasei</name>
    <dbReference type="NCBI Taxonomy" id="908615"/>
    <lineage>
        <taxon>Bacteria</taxon>
        <taxon>Pseudomonadati</taxon>
        <taxon>Bacteroidota</taxon>
        <taxon>Flavobacteriia</taxon>
        <taxon>Flavobacteriales</taxon>
        <taxon>Flavobacteriaceae</taxon>
        <taxon>Psychroflexus</taxon>
    </lineage>
</organism>
<feature type="transmembrane region" description="Helical" evidence="7">
    <location>
        <begin position="263"/>
        <end position="285"/>
    </location>
</feature>
<keyword evidence="4 7" id="KW-0812">Transmembrane</keyword>
<dbReference type="STRING" id="908615.SAMN05421540_106102"/>
<dbReference type="InterPro" id="IPR003362">
    <property type="entry name" value="Bact_transf"/>
</dbReference>
<evidence type="ECO:0000256" key="3">
    <source>
        <dbReference type="ARBA" id="ARBA00022679"/>
    </source>
</evidence>
<dbReference type="Proteomes" id="UP000198820">
    <property type="component" value="Unassembled WGS sequence"/>
</dbReference>
<dbReference type="NCBIfam" id="TIGR03023">
    <property type="entry name" value="WcaJ_sugtrans"/>
    <property type="match status" value="1"/>
</dbReference>
<sequence length="449" mass="53116">MRNRIGRYSGYLRPISYTIDIGITILFAFFINLKLSDFFALSIYLIIAWLFISLRTGFYEIYRFTKVTKILSLSILQALIFTLAVFAFFGYKNQIDIKPRDIFNYAGFTMLIILIVKLSIHYLLKKYRRNLGGNHRRTIIIGQTFRTHQLYKFFQDNPDYGYHCQKVFQVNEKTEMSEIFEYVLNHDIDELYASISKLSDDNINELIDFADNNLRVLKFIPDNKEVYSKQIKYDYYGVLPIISLRKIPIDESFNRVTKRVFDLILSVFVLVFILSWLTPLLAILIKLESKGPVFFKQKRNGRNYQEFYCYKYRSMRPNLEADIHQVRKNDKRITKIGKFMRKTSIDELPQFYNVLLGDMSVVGPRPHMVSHTNMYAERVDKFMVRHFIKPGITGLAQVSGYRGEVETEHDIINRVKYDIYYLENWSLLIDIKVIFLTVFNALKGDKKAY</sequence>
<dbReference type="GO" id="GO:0016020">
    <property type="term" value="C:membrane"/>
    <property type="evidence" value="ECO:0007669"/>
    <property type="project" value="UniProtKB-SubCell"/>
</dbReference>
<gene>
    <name evidence="9" type="ORF">SAMN05421540_106102</name>
</gene>
<feature type="domain" description="Bacterial sugar transferase" evidence="8">
    <location>
        <begin position="258"/>
        <end position="442"/>
    </location>
</feature>